<reference evidence="3" key="1">
    <citation type="submission" date="2020-09" db="EMBL/GenBank/DDBJ databases">
        <title>Pelagicoccus enzymogenes sp. nov. with an EPS production, isolated from marine sediment.</title>
        <authorList>
            <person name="Feng X."/>
        </authorList>
    </citation>
    <scope>NUCLEOTIDE SEQUENCE</scope>
    <source>
        <strain evidence="3">NFK12</strain>
    </source>
</reference>
<sequence length="385" mass="42980">MSKIEIRGMTWDHSRGYLPMVASAQRFEELNPEVKIVWEKRSLKDFEEYPVEVLAERYDMMIIDHPFVGYAAKHGTLTNLETCLPADFLRDQKANSVGGSHESYYYEGGQWAIAIDAAAPVSLWREDLMERLGLELPRTWEDLLDLAKRGHVEIPGAPIYCLMNFYSFCVALGETPFASEERVVSKEVGLGAMDILSELLDACDAGCWSRNPIASQDLLASSANETVAYCPLAYGYINYAREGYAPHRLKYGEPPLWRGQALSTTLGGTGLAISSQTKHLEVVCSYVEYAASGEVQRCLGTPAGGQPGHRAAWLDALGNQLNGNYLVDTLPVLDRAYQRPRYCGYTRFQEEGGPVLHAGLRGEMEREECLRKLDALYRETLAEGR</sequence>
<dbReference type="Pfam" id="PF01547">
    <property type="entry name" value="SBP_bac_1"/>
    <property type="match status" value="1"/>
</dbReference>
<accession>A0A927FB01</accession>
<protein>
    <submittedName>
        <fullName evidence="3">Extracellular solute-binding protein</fullName>
    </submittedName>
</protein>
<comment type="subcellular location">
    <subcellularLocation>
        <location evidence="1">Periplasm</location>
    </subcellularLocation>
</comment>
<evidence type="ECO:0000256" key="1">
    <source>
        <dbReference type="ARBA" id="ARBA00004418"/>
    </source>
</evidence>
<evidence type="ECO:0000256" key="2">
    <source>
        <dbReference type="ARBA" id="ARBA00008520"/>
    </source>
</evidence>
<name>A0A927FB01_9BACT</name>
<dbReference type="PANTHER" id="PTHR43649">
    <property type="entry name" value="ARABINOSE-BINDING PROTEIN-RELATED"/>
    <property type="match status" value="1"/>
</dbReference>
<dbReference type="Proteomes" id="UP000622317">
    <property type="component" value="Unassembled WGS sequence"/>
</dbReference>
<comment type="caution">
    <text evidence="3">The sequence shown here is derived from an EMBL/GenBank/DDBJ whole genome shotgun (WGS) entry which is preliminary data.</text>
</comment>
<dbReference type="Gene3D" id="3.40.190.10">
    <property type="entry name" value="Periplasmic binding protein-like II"/>
    <property type="match status" value="2"/>
</dbReference>
<gene>
    <name evidence="3" type="ORF">IEN85_12995</name>
</gene>
<evidence type="ECO:0000313" key="3">
    <source>
        <dbReference type="EMBL" id="MBD5780410.1"/>
    </source>
</evidence>
<dbReference type="SUPFAM" id="SSF53850">
    <property type="entry name" value="Periplasmic binding protein-like II"/>
    <property type="match status" value="1"/>
</dbReference>
<proteinExistence type="inferred from homology"/>
<dbReference type="AlphaFoldDB" id="A0A927FB01"/>
<keyword evidence="4" id="KW-1185">Reference proteome</keyword>
<evidence type="ECO:0000313" key="4">
    <source>
        <dbReference type="Proteomes" id="UP000622317"/>
    </source>
</evidence>
<dbReference type="EMBL" id="JACYFG010000036">
    <property type="protein sequence ID" value="MBD5780410.1"/>
    <property type="molecule type" value="Genomic_DNA"/>
</dbReference>
<dbReference type="InterPro" id="IPR050490">
    <property type="entry name" value="Bact_solute-bd_prot1"/>
</dbReference>
<dbReference type="PANTHER" id="PTHR43649:SF12">
    <property type="entry name" value="DIACETYLCHITOBIOSE BINDING PROTEIN DASA"/>
    <property type="match status" value="1"/>
</dbReference>
<comment type="similarity">
    <text evidence="2">Belongs to the bacterial solute-binding protein 1 family.</text>
</comment>
<organism evidence="3 4">
    <name type="scientific">Pelagicoccus enzymogenes</name>
    <dbReference type="NCBI Taxonomy" id="2773457"/>
    <lineage>
        <taxon>Bacteria</taxon>
        <taxon>Pseudomonadati</taxon>
        <taxon>Verrucomicrobiota</taxon>
        <taxon>Opitutia</taxon>
        <taxon>Puniceicoccales</taxon>
        <taxon>Pelagicoccaceae</taxon>
        <taxon>Pelagicoccus</taxon>
    </lineage>
</organism>
<dbReference type="InterPro" id="IPR006059">
    <property type="entry name" value="SBP"/>
</dbReference>
<dbReference type="RefSeq" id="WP_191617512.1">
    <property type="nucleotide sequence ID" value="NZ_JACYFG010000036.1"/>
</dbReference>
<dbReference type="GO" id="GO:0042597">
    <property type="term" value="C:periplasmic space"/>
    <property type="evidence" value="ECO:0007669"/>
    <property type="project" value="UniProtKB-SubCell"/>
</dbReference>